<dbReference type="EMBL" id="JAELVM010000003">
    <property type="protein sequence ID" value="MBL1222317.1"/>
    <property type="molecule type" value="Genomic_DNA"/>
</dbReference>
<gene>
    <name evidence="1" type="ORF">JET18_15810</name>
</gene>
<name>A0ABS1QIZ4_9FLAO</name>
<keyword evidence="2" id="KW-1185">Reference proteome</keyword>
<organism evidence="1 2">
    <name type="scientific">Chryseobacterium endalhagicum</name>
    <dbReference type="NCBI Taxonomy" id="2797638"/>
    <lineage>
        <taxon>Bacteria</taxon>
        <taxon>Pseudomonadati</taxon>
        <taxon>Bacteroidota</taxon>
        <taxon>Flavobacteriia</taxon>
        <taxon>Flavobacteriales</taxon>
        <taxon>Weeksellaceae</taxon>
        <taxon>Chryseobacterium group</taxon>
        <taxon>Chryseobacterium</taxon>
    </lineage>
</organism>
<accession>A0ABS1QIZ4</accession>
<proteinExistence type="predicted"/>
<dbReference type="Proteomes" id="UP000661696">
    <property type="component" value="Unassembled WGS sequence"/>
</dbReference>
<dbReference type="RefSeq" id="WP_202092603.1">
    <property type="nucleotide sequence ID" value="NZ_JAELVM010000003.1"/>
</dbReference>
<evidence type="ECO:0000313" key="1">
    <source>
        <dbReference type="EMBL" id="MBL1222317.1"/>
    </source>
</evidence>
<protein>
    <submittedName>
        <fullName evidence="1">Uncharacterized protein</fullName>
    </submittedName>
</protein>
<sequence length="291" mass="31193">MGQIEIFEEKSIKTIKRIGLKGLLAVLVLGSAKNYAQATGVGTKSPQATLDITGNPGLATAMDGMIPPRITGAQLRSKTYTSAQRGAIVFVTAPDSAPSGQTIMVTAMGHYIFNGTIWKKISRKLSYGAASDFILYSAESVINLNQIAVTSSNQNGNINNIDLGLKKTVIIPPKTTAKILVNYNIPIMSRAAIFRGFIGINFKKNDVEMTAGSRRYTFINGVYFGQSTFFSGVGKFAETVVNTANSPLVITYSATAFTEKIRGSITFNSMSLENIVGGSVMDVAVYLDLDN</sequence>
<evidence type="ECO:0000313" key="2">
    <source>
        <dbReference type="Proteomes" id="UP000661696"/>
    </source>
</evidence>
<reference evidence="1 2" key="1">
    <citation type="submission" date="2020-12" db="EMBL/GenBank/DDBJ databases">
        <title>Chryseobacterium endoalhailicus sp. nov., isolated from seed of leguminous plant.</title>
        <authorList>
            <person name="Zhang X."/>
        </authorList>
    </citation>
    <scope>NUCLEOTIDE SEQUENCE [LARGE SCALE GENOMIC DNA]</scope>
    <source>
        <strain evidence="1 2">L7</strain>
    </source>
</reference>
<comment type="caution">
    <text evidence="1">The sequence shown here is derived from an EMBL/GenBank/DDBJ whole genome shotgun (WGS) entry which is preliminary data.</text>
</comment>